<dbReference type="Pfam" id="PF09360">
    <property type="entry name" value="zf-CDGSH"/>
    <property type="match status" value="1"/>
</dbReference>
<keyword evidence="4" id="KW-0411">Iron-sulfur</keyword>
<evidence type="ECO:0000256" key="5">
    <source>
        <dbReference type="ARBA" id="ARBA00034078"/>
    </source>
</evidence>
<evidence type="ECO:0000256" key="1">
    <source>
        <dbReference type="ARBA" id="ARBA00022714"/>
    </source>
</evidence>
<accession>A7ATI6</accession>
<keyword evidence="8" id="KW-1185">Reference proteome</keyword>
<dbReference type="STRING" id="5865.A7ATI6"/>
<proteinExistence type="predicted"/>
<keyword evidence="2" id="KW-0479">Metal-binding</keyword>
<keyword evidence="1" id="KW-0001">2Fe-2S</keyword>
<feature type="domain" description="Iron-binding zinc finger CDGSH type" evidence="6">
    <location>
        <begin position="27"/>
        <end position="62"/>
    </location>
</feature>
<protein>
    <recommendedName>
        <fullName evidence="6">Iron-binding zinc finger CDGSH type domain-containing protein</fullName>
    </recommendedName>
</protein>
<dbReference type="GO" id="GO:0005737">
    <property type="term" value="C:cytoplasm"/>
    <property type="evidence" value="ECO:0007669"/>
    <property type="project" value="UniProtKB-ARBA"/>
</dbReference>
<dbReference type="InterPro" id="IPR018967">
    <property type="entry name" value="FeS-contain_CDGSH-typ"/>
</dbReference>
<dbReference type="SMART" id="SM00704">
    <property type="entry name" value="ZnF_CDGSH"/>
    <property type="match status" value="1"/>
</dbReference>
<gene>
    <name evidence="7" type="ORF">BBOV_II002920</name>
</gene>
<dbReference type="OMA" id="CRCWQSH"/>
<organism evidence="7 8">
    <name type="scientific">Babesia bovis</name>
    <dbReference type="NCBI Taxonomy" id="5865"/>
    <lineage>
        <taxon>Eukaryota</taxon>
        <taxon>Sar</taxon>
        <taxon>Alveolata</taxon>
        <taxon>Apicomplexa</taxon>
        <taxon>Aconoidasida</taxon>
        <taxon>Piroplasmida</taxon>
        <taxon>Babesiidae</taxon>
        <taxon>Babesia</taxon>
    </lineage>
</organism>
<evidence type="ECO:0000256" key="2">
    <source>
        <dbReference type="ARBA" id="ARBA00022723"/>
    </source>
</evidence>
<dbReference type="AlphaFoldDB" id="A7ATI6"/>
<evidence type="ECO:0000259" key="6">
    <source>
        <dbReference type="SMART" id="SM00704"/>
    </source>
</evidence>
<dbReference type="VEuPathDB" id="PiroplasmaDB:BBOV_II002920"/>
<dbReference type="EMBL" id="AAXT01000003">
    <property type="protein sequence ID" value="EDO06247.1"/>
    <property type="molecule type" value="Genomic_DNA"/>
</dbReference>
<dbReference type="GO" id="GO:0046872">
    <property type="term" value="F:metal ion binding"/>
    <property type="evidence" value="ECO:0007669"/>
    <property type="project" value="UniProtKB-KW"/>
</dbReference>
<evidence type="ECO:0000256" key="3">
    <source>
        <dbReference type="ARBA" id="ARBA00023004"/>
    </source>
</evidence>
<dbReference type="Proteomes" id="UP000002173">
    <property type="component" value="Chromosome 2"/>
</dbReference>
<dbReference type="InParanoid" id="A7ATI6"/>
<evidence type="ECO:0000313" key="7">
    <source>
        <dbReference type="EMBL" id="EDO06247.1"/>
    </source>
</evidence>
<reference evidence="7 8" key="1">
    <citation type="journal article" date="2007" name="PLoS Pathog.">
        <title>Genome sequence of Babesia bovis and comparative analysis of apicomplexan hemoprotozoa.</title>
        <authorList>
            <person name="Brayton K.A."/>
            <person name="Lau A.O.T."/>
            <person name="Herndon D.R."/>
            <person name="Hannick L."/>
            <person name="Kappmeyer L.S."/>
            <person name="Berens S.J."/>
            <person name="Bidwell S.L."/>
            <person name="Brown W.C."/>
            <person name="Crabtree J."/>
            <person name="Fadrosh D."/>
            <person name="Feldblum T."/>
            <person name="Forberger H.A."/>
            <person name="Haas B.J."/>
            <person name="Howell J.M."/>
            <person name="Khouri H."/>
            <person name="Koo H."/>
            <person name="Mann D.J."/>
            <person name="Norimine J."/>
            <person name="Paulsen I.T."/>
            <person name="Radune D."/>
            <person name="Ren Q."/>
            <person name="Smith R.K. Jr."/>
            <person name="Suarez C.E."/>
            <person name="White O."/>
            <person name="Wortman J.R."/>
            <person name="Knowles D.P. Jr."/>
            <person name="McElwain T.F."/>
            <person name="Nene V.M."/>
        </authorList>
    </citation>
    <scope>NUCLEOTIDE SEQUENCE [LARGE SCALE GENOMIC DNA]</scope>
    <source>
        <strain evidence="7">T2Bo</strain>
    </source>
</reference>
<sequence length="115" mass="13167">MSDPFDCYDKLDFNTRKLPLYSHVIRRFPKANEPETVVRLCRCWQSHKFPYCDDTHRLLVEAGDDVGPFVARLRSDNTGKKRFVKLRQMEHVPRALSSSVLQLVASPGSAVLGMC</sequence>
<comment type="caution">
    <text evidence="7">The sequence shown here is derived from an EMBL/GenBank/DDBJ whole genome shotgun (WGS) entry which is preliminary data.</text>
</comment>
<dbReference type="InterPro" id="IPR042216">
    <property type="entry name" value="MitoNEET_CISD"/>
</dbReference>
<dbReference type="Gene3D" id="3.40.5.90">
    <property type="entry name" value="CDGSH iron-sulfur domain, mitoNEET-type"/>
    <property type="match status" value="1"/>
</dbReference>
<comment type="cofactor">
    <cofactor evidence="5">
        <name>[2Fe-2S] cluster</name>
        <dbReference type="ChEBI" id="CHEBI:190135"/>
    </cofactor>
</comment>
<evidence type="ECO:0000313" key="8">
    <source>
        <dbReference type="Proteomes" id="UP000002173"/>
    </source>
</evidence>
<dbReference type="GO" id="GO:0051537">
    <property type="term" value="F:2 iron, 2 sulfur cluster binding"/>
    <property type="evidence" value="ECO:0007669"/>
    <property type="project" value="UniProtKB-KW"/>
</dbReference>
<evidence type="ECO:0000256" key="4">
    <source>
        <dbReference type="ARBA" id="ARBA00023014"/>
    </source>
</evidence>
<dbReference type="eggNOG" id="ENOG502SU6G">
    <property type="taxonomic scope" value="Eukaryota"/>
</dbReference>
<keyword evidence="3" id="KW-0408">Iron</keyword>
<name>A7ATI6_BABBO</name>